<keyword evidence="2" id="KW-0804">Transcription</keyword>
<dbReference type="InterPro" id="IPR017884">
    <property type="entry name" value="SANT_dom"/>
</dbReference>
<dbReference type="InterPro" id="IPR037518">
    <property type="entry name" value="MPN"/>
</dbReference>
<dbReference type="PROSITE" id="PS51294">
    <property type="entry name" value="HTH_MYB"/>
    <property type="match status" value="1"/>
</dbReference>
<dbReference type="EMBL" id="JARTCD010000007">
    <property type="protein sequence ID" value="KAJ8661602.1"/>
    <property type="molecule type" value="Genomic_DNA"/>
</dbReference>
<dbReference type="SUPFAM" id="SSF46689">
    <property type="entry name" value="Homeodomain-like"/>
    <property type="match status" value="1"/>
</dbReference>
<gene>
    <name evidence="8" type="ORF">O0I10_002408</name>
</gene>
<dbReference type="GO" id="GO:0008237">
    <property type="term" value="F:metallopeptidase activity"/>
    <property type="evidence" value="ECO:0007669"/>
    <property type="project" value="InterPro"/>
</dbReference>
<organism evidence="8 9">
    <name type="scientific">Lichtheimia ornata</name>
    <dbReference type="NCBI Taxonomy" id="688661"/>
    <lineage>
        <taxon>Eukaryota</taxon>
        <taxon>Fungi</taxon>
        <taxon>Fungi incertae sedis</taxon>
        <taxon>Mucoromycota</taxon>
        <taxon>Mucoromycotina</taxon>
        <taxon>Mucoromycetes</taxon>
        <taxon>Mucorales</taxon>
        <taxon>Lichtheimiaceae</taxon>
        <taxon>Lichtheimia</taxon>
    </lineage>
</organism>
<dbReference type="RefSeq" id="XP_058346515.1">
    <property type="nucleotide sequence ID" value="XM_058482491.1"/>
</dbReference>
<name>A0AAD7V9P2_9FUNG</name>
<dbReference type="PANTHER" id="PTHR10410">
    <property type="entry name" value="EUKARYOTIC TRANSLATION INITIATION FACTOR 3 -RELATED"/>
    <property type="match status" value="1"/>
</dbReference>
<dbReference type="SUPFAM" id="SSF102712">
    <property type="entry name" value="JAB1/MPN domain"/>
    <property type="match status" value="1"/>
</dbReference>
<dbReference type="InterPro" id="IPR017930">
    <property type="entry name" value="Myb_dom"/>
</dbReference>
<comment type="caution">
    <text evidence="8">The sequence shown here is derived from an EMBL/GenBank/DDBJ whole genome shotgun (WGS) entry which is preliminary data.</text>
</comment>
<dbReference type="InterPro" id="IPR009057">
    <property type="entry name" value="Homeodomain-like_sf"/>
</dbReference>
<feature type="compositionally biased region" description="Low complexity" evidence="4">
    <location>
        <begin position="232"/>
        <end position="268"/>
    </location>
</feature>
<dbReference type="Pfam" id="PF00249">
    <property type="entry name" value="Myb_DNA-binding"/>
    <property type="match status" value="1"/>
</dbReference>
<accession>A0AAD7V9P2</accession>
<evidence type="ECO:0000256" key="4">
    <source>
        <dbReference type="SAM" id="MobiDB-lite"/>
    </source>
</evidence>
<dbReference type="GO" id="GO:0003677">
    <property type="term" value="F:DNA binding"/>
    <property type="evidence" value="ECO:0007669"/>
    <property type="project" value="InterPro"/>
</dbReference>
<dbReference type="InterPro" id="IPR000555">
    <property type="entry name" value="JAMM/MPN+_dom"/>
</dbReference>
<dbReference type="InterPro" id="IPR050242">
    <property type="entry name" value="JAMM_MPN+_peptidase_M67A"/>
</dbReference>
<evidence type="ECO:0000256" key="2">
    <source>
        <dbReference type="ARBA" id="ARBA00023163"/>
    </source>
</evidence>
<protein>
    <recommendedName>
        <fullName evidence="10">Myb-like, SWIRM and MPN domain-containing protein 1</fullName>
    </recommendedName>
</protein>
<evidence type="ECO:0000313" key="9">
    <source>
        <dbReference type="Proteomes" id="UP001234581"/>
    </source>
</evidence>
<evidence type="ECO:0008006" key="10">
    <source>
        <dbReference type="Google" id="ProtNLM"/>
    </source>
</evidence>
<dbReference type="Pfam" id="PF01398">
    <property type="entry name" value="JAB"/>
    <property type="match status" value="1"/>
</dbReference>
<dbReference type="Gene3D" id="1.10.10.60">
    <property type="entry name" value="Homeodomain-like"/>
    <property type="match status" value="1"/>
</dbReference>
<proteinExistence type="predicted"/>
<feature type="domain" description="MPN" evidence="5">
    <location>
        <begin position="378"/>
        <end position="521"/>
    </location>
</feature>
<dbReference type="PROSITE" id="PS51293">
    <property type="entry name" value="SANT"/>
    <property type="match status" value="1"/>
</dbReference>
<evidence type="ECO:0000256" key="3">
    <source>
        <dbReference type="ARBA" id="ARBA00023242"/>
    </source>
</evidence>
<feature type="region of interest" description="Disordered" evidence="4">
    <location>
        <begin position="207"/>
        <end position="337"/>
    </location>
</feature>
<evidence type="ECO:0000259" key="5">
    <source>
        <dbReference type="PROSITE" id="PS50249"/>
    </source>
</evidence>
<dbReference type="SMART" id="SM00232">
    <property type="entry name" value="JAB_MPN"/>
    <property type="match status" value="1"/>
</dbReference>
<evidence type="ECO:0000259" key="6">
    <source>
        <dbReference type="PROSITE" id="PS51293"/>
    </source>
</evidence>
<feature type="compositionally biased region" description="Basic residues" evidence="4">
    <location>
        <begin position="73"/>
        <end position="82"/>
    </location>
</feature>
<dbReference type="NCBIfam" id="TIGR01557">
    <property type="entry name" value="myb_SHAQKYF"/>
    <property type="match status" value="1"/>
</dbReference>
<dbReference type="PROSITE" id="PS50249">
    <property type="entry name" value="MPN"/>
    <property type="match status" value="1"/>
</dbReference>
<dbReference type="InterPro" id="IPR001005">
    <property type="entry name" value="SANT/Myb"/>
</dbReference>
<feature type="compositionally biased region" description="Acidic residues" evidence="4">
    <location>
        <begin position="56"/>
        <end position="70"/>
    </location>
</feature>
<sequence>MPSKAPLSKAQEEEMSSALIAKLLAEDAMGGGNTDDYYAEYSNDHASYDQYHGRDEDDGGSYEEMSDDDMYAPRRKQSRGKKASNATAGKRGRKRKTTDTAQEKAQGSSDQTNDTSTTDTAAATDTGKKPATKKPRKPVPEGCNTGVYSEKEEALFLEGLEKFGRDWHKLTEHIGTREPNSIRSHAQKYFIKLYRDNIPLPAKVRESGEGYTLSGKPLDPESAAAKAYLGRSSASSSGPRPTQKQPQEPSSDQQSTEQQQQQQPAQPESSDKSDNTASNPDLKIGESSEKKEKAPSPPREKKKVEKKPTPEPRPASPSPYDENGRTDYSKRKLRRTRERTAIAYSQLNKDDDPLTMVKCEPFAGKPGSDIAGCQPFELQVHSNVLLAMDFHAHLMTTEIIGFLAGEWDKEQRRMCIKEAFPCRSLNTGQNDVNVEMDPTSAIETRQRIEEKNMTVVGWYHSHPMFAPDPSIVDLENQQNYQTLCREKCGENGNQTVEPFVGAIIGPYDPRLPGSLSVVNWFYVSDSKADRGVPKRLIYELQEDESLCEEQTERLLNLLEVYKDSPEKVDFTDMWRQDIHENKLEKLIKSLGMRMPWIHKEQPQDAEQQVDPFLNNVRSKLKDW</sequence>
<evidence type="ECO:0000259" key="7">
    <source>
        <dbReference type="PROSITE" id="PS51294"/>
    </source>
</evidence>
<keyword evidence="3" id="KW-0539">Nucleus</keyword>
<dbReference type="Gene3D" id="3.40.140.10">
    <property type="entry name" value="Cytidine Deaminase, domain 2"/>
    <property type="match status" value="1"/>
</dbReference>
<reference evidence="8 9" key="1">
    <citation type="submission" date="2023-03" db="EMBL/GenBank/DDBJ databases">
        <title>Genome sequence of Lichtheimia ornata CBS 291.66.</title>
        <authorList>
            <person name="Mohabir J.T."/>
            <person name="Shea T.P."/>
            <person name="Kurbessoian T."/>
            <person name="Berby B."/>
            <person name="Fontaine J."/>
            <person name="Livny J."/>
            <person name="Gnirke A."/>
            <person name="Stajich J.E."/>
            <person name="Cuomo C.A."/>
        </authorList>
    </citation>
    <scope>NUCLEOTIDE SEQUENCE [LARGE SCALE GENOMIC DNA]</scope>
    <source>
        <strain evidence="8">CBS 291.66</strain>
    </source>
</reference>
<feature type="domain" description="HTH myb-type" evidence="7">
    <location>
        <begin position="149"/>
        <end position="194"/>
    </location>
</feature>
<keyword evidence="9" id="KW-1185">Reference proteome</keyword>
<keyword evidence="1" id="KW-0805">Transcription regulation</keyword>
<dbReference type="InterPro" id="IPR006447">
    <property type="entry name" value="Myb_dom_plants"/>
</dbReference>
<evidence type="ECO:0000313" key="8">
    <source>
        <dbReference type="EMBL" id="KAJ8661602.1"/>
    </source>
</evidence>
<dbReference type="AlphaFoldDB" id="A0AAD7V9P2"/>
<evidence type="ECO:0000256" key="1">
    <source>
        <dbReference type="ARBA" id="ARBA00023015"/>
    </source>
</evidence>
<dbReference type="SMART" id="SM00717">
    <property type="entry name" value="SANT"/>
    <property type="match status" value="1"/>
</dbReference>
<dbReference type="Proteomes" id="UP001234581">
    <property type="component" value="Unassembled WGS sequence"/>
</dbReference>
<feature type="domain" description="SANT" evidence="6">
    <location>
        <begin position="149"/>
        <end position="194"/>
    </location>
</feature>
<feature type="compositionally biased region" description="Basic and acidic residues" evidence="4">
    <location>
        <begin position="283"/>
        <end position="310"/>
    </location>
</feature>
<feature type="compositionally biased region" description="Low complexity" evidence="4">
    <location>
        <begin position="110"/>
        <end position="125"/>
    </location>
</feature>
<dbReference type="CDD" id="cd00167">
    <property type="entry name" value="SANT"/>
    <property type="match status" value="1"/>
</dbReference>
<dbReference type="GeneID" id="83209825"/>
<feature type="region of interest" description="Disordered" evidence="4">
    <location>
        <begin position="47"/>
        <end position="145"/>
    </location>
</feature>